<evidence type="ECO:0000256" key="2">
    <source>
        <dbReference type="ARBA" id="ARBA00023015"/>
    </source>
</evidence>
<proteinExistence type="inferred from homology"/>
<evidence type="ECO:0000259" key="6">
    <source>
        <dbReference type="Pfam" id="PF08281"/>
    </source>
</evidence>
<evidence type="ECO:0000313" key="8">
    <source>
        <dbReference type="Proteomes" id="UP000198412"/>
    </source>
</evidence>
<dbReference type="RefSeq" id="WP_089376926.1">
    <property type="nucleotide sequence ID" value="NZ_FZNX01000001.1"/>
</dbReference>
<dbReference type="CDD" id="cd06171">
    <property type="entry name" value="Sigma70_r4"/>
    <property type="match status" value="1"/>
</dbReference>
<evidence type="ECO:0000256" key="4">
    <source>
        <dbReference type="ARBA" id="ARBA00023163"/>
    </source>
</evidence>
<organism evidence="7 8">
    <name type="scientific">Lutibacter flavus</name>
    <dbReference type="NCBI Taxonomy" id="691689"/>
    <lineage>
        <taxon>Bacteria</taxon>
        <taxon>Pseudomonadati</taxon>
        <taxon>Bacteroidota</taxon>
        <taxon>Flavobacteriia</taxon>
        <taxon>Flavobacteriales</taxon>
        <taxon>Flavobacteriaceae</taxon>
        <taxon>Lutibacter</taxon>
    </lineage>
</organism>
<dbReference type="InterPro" id="IPR039425">
    <property type="entry name" value="RNA_pol_sigma-70-like"/>
</dbReference>
<evidence type="ECO:0000256" key="1">
    <source>
        <dbReference type="ARBA" id="ARBA00010641"/>
    </source>
</evidence>
<evidence type="ECO:0000256" key="3">
    <source>
        <dbReference type="ARBA" id="ARBA00023082"/>
    </source>
</evidence>
<dbReference type="GO" id="GO:0016987">
    <property type="term" value="F:sigma factor activity"/>
    <property type="evidence" value="ECO:0007669"/>
    <property type="project" value="UniProtKB-KW"/>
</dbReference>
<dbReference type="NCBIfam" id="TIGR02937">
    <property type="entry name" value="sigma70-ECF"/>
    <property type="match status" value="1"/>
</dbReference>
<dbReference type="Gene3D" id="1.10.1740.10">
    <property type="match status" value="1"/>
</dbReference>
<dbReference type="InterPro" id="IPR013324">
    <property type="entry name" value="RNA_pol_sigma_r3/r4-like"/>
</dbReference>
<keyword evidence="8" id="KW-1185">Reference proteome</keyword>
<dbReference type="InterPro" id="IPR013249">
    <property type="entry name" value="RNA_pol_sigma70_r4_t2"/>
</dbReference>
<evidence type="ECO:0000313" key="7">
    <source>
        <dbReference type="EMBL" id="SNR34454.1"/>
    </source>
</evidence>
<keyword evidence="2" id="KW-0805">Transcription regulation</keyword>
<gene>
    <name evidence="7" type="ORF">SAMN04488111_0595</name>
</gene>
<dbReference type="EMBL" id="FZNX01000001">
    <property type="protein sequence ID" value="SNR34454.1"/>
    <property type="molecule type" value="Genomic_DNA"/>
</dbReference>
<name>A0A238VJU6_9FLAO</name>
<dbReference type="Pfam" id="PF08281">
    <property type="entry name" value="Sigma70_r4_2"/>
    <property type="match status" value="1"/>
</dbReference>
<feature type="domain" description="RNA polymerase sigma factor 70 region 4 type 2" evidence="6">
    <location>
        <begin position="121"/>
        <end position="173"/>
    </location>
</feature>
<reference evidence="8" key="1">
    <citation type="submission" date="2017-06" db="EMBL/GenBank/DDBJ databases">
        <authorList>
            <person name="Varghese N."/>
            <person name="Submissions S."/>
        </authorList>
    </citation>
    <scope>NUCLEOTIDE SEQUENCE [LARGE SCALE GENOMIC DNA]</scope>
    <source>
        <strain evidence="8">DSM 27993</strain>
    </source>
</reference>
<dbReference type="Proteomes" id="UP000198412">
    <property type="component" value="Unassembled WGS sequence"/>
</dbReference>
<dbReference type="SUPFAM" id="SSF88946">
    <property type="entry name" value="Sigma2 domain of RNA polymerase sigma factors"/>
    <property type="match status" value="1"/>
</dbReference>
<feature type="domain" description="RNA polymerase sigma-70 region 2" evidence="5">
    <location>
        <begin position="24"/>
        <end position="90"/>
    </location>
</feature>
<accession>A0A238VJU6</accession>
<dbReference type="InterPro" id="IPR013325">
    <property type="entry name" value="RNA_pol_sigma_r2"/>
</dbReference>
<dbReference type="Gene3D" id="1.10.10.10">
    <property type="entry name" value="Winged helix-like DNA-binding domain superfamily/Winged helix DNA-binding domain"/>
    <property type="match status" value="1"/>
</dbReference>
<dbReference type="PANTHER" id="PTHR43133:SF51">
    <property type="entry name" value="RNA POLYMERASE SIGMA FACTOR"/>
    <property type="match status" value="1"/>
</dbReference>
<sequence>MTNETEFINALKDPRQKDKAFKLLLDKYQQRLYWHIRKLVLTHEDADDVLQNTFLKIYKNLHNFKQNSSLLTWMYRIAYNESMNLLSKNGKILFSNNEEESKKAIDKLESDVYFEGTEIQLKLQKAILKLPEKQRQVFQMKYFDELKFNEISEITGISESTLKSSYYTAVKHIEEFVMSFQTF</sequence>
<dbReference type="OrthoDB" id="9780326at2"/>
<keyword evidence="3" id="KW-0731">Sigma factor</keyword>
<comment type="similarity">
    <text evidence="1">Belongs to the sigma-70 factor family. ECF subfamily.</text>
</comment>
<protein>
    <submittedName>
        <fullName evidence="7">RNA polymerase sigma-70 factor, ECF subfamily</fullName>
    </submittedName>
</protein>
<dbReference type="GO" id="GO:0006352">
    <property type="term" value="P:DNA-templated transcription initiation"/>
    <property type="evidence" value="ECO:0007669"/>
    <property type="project" value="InterPro"/>
</dbReference>
<dbReference type="SUPFAM" id="SSF88659">
    <property type="entry name" value="Sigma3 and sigma4 domains of RNA polymerase sigma factors"/>
    <property type="match status" value="1"/>
</dbReference>
<dbReference type="InterPro" id="IPR036388">
    <property type="entry name" value="WH-like_DNA-bd_sf"/>
</dbReference>
<dbReference type="Pfam" id="PF04542">
    <property type="entry name" value="Sigma70_r2"/>
    <property type="match status" value="1"/>
</dbReference>
<dbReference type="GO" id="GO:0003677">
    <property type="term" value="F:DNA binding"/>
    <property type="evidence" value="ECO:0007669"/>
    <property type="project" value="InterPro"/>
</dbReference>
<dbReference type="PANTHER" id="PTHR43133">
    <property type="entry name" value="RNA POLYMERASE ECF-TYPE SIGMA FACTO"/>
    <property type="match status" value="1"/>
</dbReference>
<keyword evidence="4" id="KW-0804">Transcription</keyword>
<dbReference type="InterPro" id="IPR014284">
    <property type="entry name" value="RNA_pol_sigma-70_dom"/>
</dbReference>
<evidence type="ECO:0000259" key="5">
    <source>
        <dbReference type="Pfam" id="PF04542"/>
    </source>
</evidence>
<dbReference type="AlphaFoldDB" id="A0A238VJU6"/>
<dbReference type="InterPro" id="IPR007627">
    <property type="entry name" value="RNA_pol_sigma70_r2"/>
</dbReference>